<dbReference type="FunFam" id="1.10.10.10:FF:000328">
    <property type="entry name" value="Lactamase beta 2"/>
    <property type="match status" value="1"/>
</dbReference>
<keyword evidence="8" id="KW-1185">Reference proteome</keyword>
<dbReference type="InterPro" id="IPR047921">
    <property type="entry name" value="LACTB2-like_MBL-fold"/>
</dbReference>
<evidence type="ECO:0000256" key="1">
    <source>
        <dbReference type="ARBA" id="ARBA00001947"/>
    </source>
</evidence>
<gene>
    <name evidence="7" type="ORF">QBC32DRAFT_214639</name>
</gene>
<dbReference type="FunFam" id="3.60.15.10:FF:000041">
    <property type="entry name" value="Metallo-beta-lactamase domain protein"/>
    <property type="match status" value="1"/>
</dbReference>
<feature type="domain" description="Metallo-beta-lactamase" evidence="6">
    <location>
        <begin position="91"/>
        <end position="261"/>
    </location>
</feature>
<evidence type="ECO:0000313" key="7">
    <source>
        <dbReference type="EMBL" id="KAK3951585.1"/>
    </source>
</evidence>
<keyword evidence="3" id="KW-0479">Metal-binding</keyword>
<dbReference type="EMBL" id="MU859144">
    <property type="protein sequence ID" value="KAK3951585.1"/>
    <property type="molecule type" value="Genomic_DNA"/>
</dbReference>
<dbReference type="Pfam" id="PF17778">
    <property type="entry name" value="WHD_BLACT"/>
    <property type="match status" value="1"/>
</dbReference>
<dbReference type="GO" id="GO:0044550">
    <property type="term" value="P:secondary metabolite biosynthetic process"/>
    <property type="evidence" value="ECO:0007669"/>
    <property type="project" value="TreeGrafter"/>
</dbReference>
<dbReference type="CDD" id="cd07722">
    <property type="entry name" value="LACTB2-like_MBL-fold"/>
    <property type="match status" value="1"/>
</dbReference>
<evidence type="ECO:0000313" key="8">
    <source>
        <dbReference type="Proteomes" id="UP001303222"/>
    </source>
</evidence>
<dbReference type="AlphaFoldDB" id="A0AAN6NTJ3"/>
<dbReference type="SUPFAM" id="SSF56281">
    <property type="entry name" value="Metallo-hydrolase/oxidoreductase"/>
    <property type="match status" value="1"/>
</dbReference>
<dbReference type="SMART" id="SM00849">
    <property type="entry name" value="Lactamase_B"/>
    <property type="match status" value="1"/>
</dbReference>
<evidence type="ECO:0000256" key="2">
    <source>
        <dbReference type="ARBA" id="ARBA00006759"/>
    </source>
</evidence>
<dbReference type="Proteomes" id="UP001303222">
    <property type="component" value="Unassembled WGS sequence"/>
</dbReference>
<proteinExistence type="inferred from homology"/>
<evidence type="ECO:0000259" key="6">
    <source>
        <dbReference type="SMART" id="SM00849"/>
    </source>
</evidence>
<dbReference type="GO" id="GO:0046872">
    <property type="term" value="F:metal ion binding"/>
    <property type="evidence" value="ECO:0007669"/>
    <property type="project" value="UniProtKB-KW"/>
</dbReference>
<dbReference type="InterPro" id="IPR036866">
    <property type="entry name" value="RibonucZ/Hydroxyglut_hydro"/>
</dbReference>
<comment type="cofactor">
    <cofactor evidence="1">
        <name>Zn(2+)</name>
        <dbReference type="ChEBI" id="CHEBI:29105"/>
    </cofactor>
</comment>
<dbReference type="GO" id="GO:0016787">
    <property type="term" value="F:hydrolase activity"/>
    <property type="evidence" value="ECO:0007669"/>
    <property type="project" value="UniProtKB-KW"/>
</dbReference>
<dbReference type="InterPro" id="IPR050662">
    <property type="entry name" value="Sec-metab_biosynth-thioest"/>
</dbReference>
<reference evidence="7" key="1">
    <citation type="journal article" date="2023" name="Mol. Phylogenet. Evol.">
        <title>Genome-scale phylogeny and comparative genomics of the fungal order Sordariales.</title>
        <authorList>
            <person name="Hensen N."/>
            <person name="Bonometti L."/>
            <person name="Westerberg I."/>
            <person name="Brannstrom I.O."/>
            <person name="Guillou S."/>
            <person name="Cros-Aarteil S."/>
            <person name="Calhoun S."/>
            <person name="Haridas S."/>
            <person name="Kuo A."/>
            <person name="Mondo S."/>
            <person name="Pangilinan J."/>
            <person name="Riley R."/>
            <person name="LaButti K."/>
            <person name="Andreopoulos B."/>
            <person name="Lipzen A."/>
            <person name="Chen C."/>
            <person name="Yan M."/>
            <person name="Daum C."/>
            <person name="Ng V."/>
            <person name="Clum A."/>
            <person name="Steindorff A."/>
            <person name="Ohm R.A."/>
            <person name="Martin F."/>
            <person name="Silar P."/>
            <person name="Natvig D.O."/>
            <person name="Lalanne C."/>
            <person name="Gautier V."/>
            <person name="Ament-Velasquez S.L."/>
            <person name="Kruys A."/>
            <person name="Hutchinson M.I."/>
            <person name="Powell A.J."/>
            <person name="Barry K."/>
            <person name="Miller A.N."/>
            <person name="Grigoriev I.V."/>
            <person name="Debuchy R."/>
            <person name="Gladieux P."/>
            <person name="Hiltunen Thoren M."/>
            <person name="Johannesson H."/>
        </authorList>
    </citation>
    <scope>NUCLEOTIDE SEQUENCE</scope>
    <source>
        <strain evidence="7">CBS 626.80</strain>
    </source>
</reference>
<comment type="caution">
    <text evidence="7">The sequence shown here is derived from an EMBL/GenBank/DDBJ whole genome shotgun (WGS) entry which is preliminary data.</text>
</comment>
<evidence type="ECO:0000256" key="5">
    <source>
        <dbReference type="ARBA" id="ARBA00022833"/>
    </source>
</evidence>
<comment type="similarity">
    <text evidence="2">Belongs to the metallo-beta-lactamase superfamily. Glyoxalase II family.</text>
</comment>
<protein>
    <submittedName>
        <fullName evidence="7">Metallo-beta-lactamase domain-protein</fullName>
    </submittedName>
</protein>
<sequence>MCSPPFRFLGLSIRPLSCQVSSISSSNTRLRSIFKTSYQHLKTDNKHSRRITTMSSSAAKAPITPLPEATRLSPAVIRILGGNPGKFTLQGTNTYLVGTGPQRLLIDSGAGERSWISALQRTVSEEKAHISAAIITHWHHDHTGGIRHLLDWNNEIKVYKNQPTYLPGHHGSPVSLEQIGTPLLDIEDGQEFRVEGATLKAVHTPGHTVDHMVLHLAEEDALFTGDNVLGHGTAVYEDLGTYLDSLERMRTLFKGKGYPGHGPVVEDGPAKIEEYIRHRQQREDQVIETLRAFTAKEDHGEGWTPMELVKVIYQGVPEGLHIPAAGGVIQILNKLRKEGKVTTADGGDRWRLIDRSAL</sequence>
<dbReference type="Gene3D" id="3.60.15.10">
    <property type="entry name" value="Ribonuclease Z/Hydroxyacylglutathione hydrolase-like"/>
    <property type="match status" value="1"/>
</dbReference>
<organism evidence="7 8">
    <name type="scientific">Pseudoneurospora amorphoporcata</name>
    <dbReference type="NCBI Taxonomy" id="241081"/>
    <lineage>
        <taxon>Eukaryota</taxon>
        <taxon>Fungi</taxon>
        <taxon>Dikarya</taxon>
        <taxon>Ascomycota</taxon>
        <taxon>Pezizomycotina</taxon>
        <taxon>Sordariomycetes</taxon>
        <taxon>Sordariomycetidae</taxon>
        <taxon>Sordariales</taxon>
        <taxon>Sordariaceae</taxon>
        <taxon>Pseudoneurospora</taxon>
    </lineage>
</organism>
<name>A0AAN6NTJ3_9PEZI</name>
<reference evidence="7" key="2">
    <citation type="submission" date="2023-06" db="EMBL/GenBank/DDBJ databases">
        <authorList>
            <consortium name="Lawrence Berkeley National Laboratory"/>
            <person name="Mondo S.J."/>
            <person name="Hensen N."/>
            <person name="Bonometti L."/>
            <person name="Westerberg I."/>
            <person name="Brannstrom I.O."/>
            <person name="Guillou S."/>
            <person name="Cros-Aarteil S."/>
            <person name="Calhoun S."/>
            <person name="Haridas S."/>
            <person name="Kuo A."/>
            <person name="Pangilinan J."/>
            <person name="Riley R."/>
            <person name="Labutti K."/>
            <person name="Andreopoulos B."/>
            <person name="Lipzen A."/>
            <person name="Chen C."/>
            <person name="Yanf M."/>
            <person name="Daum C."/>
            <person name="Ng V."/>
            <person name="Clum A."/>
            <person name="Steindorff A."/>
            <person name="Ohm R."/>
            <person name="Martin F."/>
            <person name="Silar P."/>
            <person name="Natvig D."/>
            <person name="Lalanne C."/>
            <person name="Gautier V."/>
            <person name="Ament-Velasquez S.L."/>
            <person name="Kruys A."/>
            <person name="Hutchinson M.I."/>
            <person name="Powell A.J."/>
            <person name="Barry K."/>
            <person name="Miller A.N."/>
            <person name="Grigoriev I.V."/>
            <person name="Debuchy R."/>
            <person name="Gladieux P."/>
            <person name="Thoren M.H."/>
            <person name="Johannesson H."/>
        </authorList>
    </citation>
    <scope>NUCLEOTIDE SEQUENCE</scope>
    <source>
        <strain evidence="7">CBS 626.80</strain>
    </source>
</reference>
<dbReference type="Gene3D" id="1.10.10.10">
    <property type="entry name" value="Winged helix-like DNA-binding domain superfamily/Winged helix DNA-binding domain"/>
    <property type="match status" value="1"/>
</dbReference>
<keyword evidence="4" id="KW-0378">Hydrolase</keyword>
<dbReference type="PANTHER" id="PTHR23131">
    <property type="entry name" value="ENDORIBONUCLEASE LACTB2"/>
    <property type="match status" value="1"/>
</dbReference>
<dbReference type="InterPro" id="IPR041516">
    <property type="entry name" value="LACTB2_WH"/>
</dbReference>
<dbReference type="Pfam" id="PF00753">
    <property type="entry name" value="Lactamase_B"/>
    <property type="match status" value="1"/>
</dbReference>
<dbReference type="InterPro" id="IPR001279">
    <property type="entry name" value="Metallo-B-lactamas"/>
</dbReference>
<accession>A0AAN6NTJ3</accession>
<dbReference type="InterPro" id="IPR036388">
    <property type="entry name" value="WH-like_DNA-bd_sf"/>
</dbReference>
<evidence type="ECO:0000256" key="3">
    <source>
        <dbReference type="ARBA" id="ARBA00022723"/>
    </source>
</evidence>
<keyword evidence="5" id="KW-0862">Zinc</keyword>
<evidence type="ECO:0000256" key="4">
    <source>
        <dbReference type="ARBA" id="ARBA00022801"/>
    </source>
</evidence>
<dbReference type="PANTHER" id="PTHR23131:SF0">
    <property type="entry name" value="ENDORIBONUCLEASE LACTB2"/>
    <property type="match status" value="1"/>
</dbReference>